<organism evidence="3 4">
    <name type="scientific">Clunio marinus</name>
    <dbReference type="NCBI Taxonomy" id="568069"/>
    <lineage>
        <taxon>Eukaryota</taxon>
        <taxon>Metazoa</taxon>
        <taxon>Ecdysozoa</taxon>
        <taxon>Arthropoda</taxon>
        <taxon>Hexapoda</taxon>
        <taxon>Insecta</taxon>
        <taxon>Pterygota</taxon>
        <taxon>Neoptera</taxon>
        <taxon>Endopterygota</taxon>
        <taxon>Diptera</taxon>
        <taxon>Nematocera</taxon>
        <taxon>Chironomoidea</taxon>
        <taxon>Chironomidae</taxon>
        <taxon>Clunio</taxon>
    </lineage>
</organism>
<feature type="compositionally biased region" description="Low complexity" evidence="1">
    <location>
        <begin position="237"/>
        <end position="246"/>
    </location>
</feature>
<dbReference type="Proteomes" id="UP000183832">
    <property type="component" value="Unassembled WGS sequence"/>
</dbReference>
<dbReference type="PANTHER" id="PTHR45774:SF3">
    <property type="entry name" value="BTB (POZ) DOMAIN-CONTAINING 2B-RELATED"/>
    <property type="match status" value="1"/>
</dbReference>
<dbReference type="PANTHER" id="PTHR45774">
    <property type="entry name" value="BTB/POZ DOMAIN-CONTAINING"/>
    <property type="match status" value="1"/>
</dbReference>
<dbReference type="AlphaFoldDB" id="A0A1J1IB28"/>
<accession>A0A1J1IB28</accession>
<dbReference type="Pfam" id="PF00651">
    <property type="entry name" value="BTB"/>
    <property type="match status" value="1"/>
</dbReference>
<proteinExistence type="predicted"/>
<dbReference type="EMBL" id="CVRI01000047">
    <property type="protein sequence ID" value="CRK97495.1"/>
    <property type="molecule type" value="Genomic_DNA"/>
</dbReference>
<dbReference type="CDD" id="cd18186">
    <property type="entry name" value="BTB_POZ_ZBTB_KLHL-like"/>
    <property type="match status" value="1"/>
</dbReference>
<protein>
    <submittedName>
        <fullName evidence="3">CLUMA_CG010884, isoform A</fullName>
    </submittedName>
</protein>
<feature type="region of interest" description="Disordered" evidence="1">
    <location>
        <begin position="225"/>
        <end position="272"/>
    </location>
</feature>
<dbReference type="CDD" id="cd14733">
    <property type="entry name" value="BACK"/>
    <property type="match status" value="1"/>
</dbReference>
<dbReference type="SMART" id="SM00225">
    <property type="entry name" value="BTB"/>
    <property type="match status" value="1"/>
</dbReference>
<reference evidence="3 4" key="1">
    <citation type="submission" date="2015-04" db="EMBL/GenBank/DDBJ databases">
        <authorList>
            <person name="Syromyatnikov M.Y."/>
            <person name="Popov V.N."/>
        </authorList>
    </citation>
    <scope>NUCLEOTIDE SEQUENCE [LARGE SCALE GENOMIC DNA]</scope>
</reference>
<sequence>MASTEFENVLKKTITPEKCRESLIGSEYLSDVKFTLGDSMDELRAHKFFLMTSSPVFHKLFTTHKLEDGTIMDLKISEISKLTMIEICRYAYTGNPLLNRNNMIDILQAATKLEMKFLIEKTIDFMCKEIDPDHVFKVLNANKGNNMRINMKCFDYIEKNHKACFQSSDFLHISSELLHTIMQTCKIPKAVASNALTKWSSFLDNHDEDLEELIALMSLKEDVPDKSDVKAEESDTESVSSRTSSRAGQKSRVRNRQQNNNGKANPAKKAVNQASLAEKVNLQQKKLTENSAFRNLSFICDKIERKKFKFANLDLVVVSKPIFITEIHFIYDLNNTDGEFLFQIKDMTNNPMDLFYDRVRIDKNEFNRYVLPRPCRIDGEKKIWISIEFPHAEFRMTLGHLAIRKGSNTEFLGLRRRSQSASGNVISTVVFKEY</sequence>
<feature type="compositionally biased region" description="Low complexity" evidence="1">
    <location>
        <begin position="259"/>
        <end position="272"/>
    </location>
</feature>
<dbReference type="PROSITE" id="PS50097">
    <property type="entry name" value="BTB"/>
    <property type="match status" value="1"/>
</dbReference>
<name>A0A1J1IB28_9DIPT</name>
<dbReference type="Gene3D" id="3.30.710.10">
    <property type="entry name" value="Potassium Channel Kv1.1, Chain A"/>
    <property type="match status" value="1"/>
</dbReference>
<evidence type="ECO:0000259" key="2">
    <source>
        <dbReference type="PROSITE" id="PS50097"/>
    </source>
</evidence>
<dbReference type="OrthoDB" id="7492888at2759"/>
<evidence type="ECO:0000256" key="1">
    <source>
        <dbReference type="SAM" id="MobiDB-lite"/>
    </source>
</evidence>
<gene>
    <name evidence="3" type="ORF">CLUMA_CG010884</name>
</gene>
<evidence type="ECO:0000313" key="4">
    <source>
        <dbReference type="Proteomes" id="UP000183832"/>
    </source>
</evidence>
<dbReference type="InterPro" id="IPR011333">
    <property type="entry name" value="SKP1/BTB/POZ_sf"/>
</dbReference>
<feature type="domain" description="BTB" evidence="2">
    <location>
        <begin position="30"/>
        <end position="100"/>
    </location>
</feature>
<dbReference type="InterPro" id="IPR000210">
    <property type="entry name" value="BTB/POZ_dom"/>
</dbReference>
<keyword evidence="4" id="KW-1185">Reference proteome</keyword>
<evidence type="ECO:0000313" key="3">
    <source>
        <dbReference type="EMBL" id="CRK97495.1"/>
    </source>
</evidence>
<dbReference type="STRING" id="568069.A0A1J1IB28"/>
<dbReference type="SUPFAM" id="SSF54695">
    <property type="entry name" value="POZ domain"/>
    <property type="match status" value="1"/>
</dbReference>